<dbReference type="RefSeq" id="WP_203810817.1">
    <property type="nucleotide sequence ID" value="NZ_BOMY01000036.1"/>
</dbReference>
<dbReference type="Proteomes" id="UP000623608">
    <property type="component" value="Unassembled WGS sequence"/>
</dbReference>
<accession>A0A919NPX6</accession>
<proteinExistence type="predicted"/>
<dbReference type="EMBL" id="BOMY01000036">
    <property type="protein sequence ID" value="GIF22899.1"/>
    <property type="molecule type" value="Genomic_DNA"/>
</dbReference>
<organism evidence="1 2">
    <name type="scientific">Paractinoplanes tereljensis</name>
    <dbReference type="NCBI Taxonomy" id="571912"/>
    <lineage>
        <taxon>Bacteria</taxon>
        <taxon>Bacillati</taxon>
        <taxon>Actinomycetota</taxon>
        <taxon>Actinomycetes</taxon>
        <taxon>Micromonosporales</taxon>
        <taxon>Micromonosporaceae</taxon>
        <taxon>Paractinoplanes</taxon>
    </lineage>
</organism>
<reference evidence="1" key="1">
    <citation type="submission" date="2021-01" db="EMBL/GenBank/DDBJ databases">
        <title>Whole genome shotgun sequence of Actinoplanes tereljensis NBRC 105297.</title>
        <authorList>
            <person name="Komaki H."/>
            <person name="Tamura T."/>
        </authorList>
    </citation>
    <scope>NUCLEOTIDE SEQUENCE</scope>
    <source>
        <strain evidence="1">NBRC 105297</strain>
    </source>
</reference>
<protein>
    <submittedName>
        <fullName evidence="1">GTPase</fullName>
    </submittedName>
</protein>
<dbReference type="SUPFAM" id="SSF52540">
    <property type="entry name" value="P-loop containing nucleoside triphosphate hydrolases"/>
    <property type="match status" value="1"/>
</dbReference>
<sequence length="459" mass="48554">MTGTELAGRLLDDAAQVFRGHERAETWLRRHRERLAEPLRLAIVGPPQSGKSTLVNALIGEDVAPVVVDGAAGAPVWFQDGPRPSAQIFPAAWAGPMQRANGPGHTVAGPGVHAMGGVSRVVVDWPCRALRHTRLLDAAGVDGDGEVPADAMLYVTRHLGDDLTALEQVQSGRGVGALPVHVMVVLSRADETAAGRPDAILSARQIARRRRREPRVAALCQDVVAVSGQLALAGRSLREEEYAAVAAVAARPRADADAALLSTDRFLAAGFPEGLLRQFGLGGVRLAVTLVRSGARSRAALGAQLVRQSGLTELQASVSDLFTARRDALKARTALIALDRLLRAESRPQAAHLVAELDRLVAGAHEFRELRLLAALRAGRVTLPAELAVEARRLAGGEGTAHAERLGLPAESSPEQLWPVAEDAAGRWHQQTRAATSAAGRRAAEVVLRSCTAILNDLG</sequence>
<keyword evidence="2" id="KW-1185">Reference proteome</keyword>
<evidence type="ECO:0000313" key="2">
    <source>
        <dbReference type="Proteomes" id="UP000623608"/>
    </source>
</evidence>
<gene>
    <name evidence="1" type="ORF">Ate02nite_56290</name>
</gene>
<evidence type="ECO:0000313" key="1">
    <source>
        <dbReference type="EMBL" id="GIF22899.1"/>
    </source>
</evidence>
<dbReference type="InterPro" id="IPR027417">
    <property type="entry name" value="P-loop_NTPase"/>
</dbReference>
<comment type="caution">
    <text evidence="1">The sequence shown here is derived from an EMBL/GenBank/DDBJ whole genome shotgun (WGS) entry which is preliminary data.</text>
</comment>
<name>A0A919NPX6_9ACTN</name>
<dbReference type="Gene3D" id="3.40.50.300">
    <property type="entry name" value="P-loop containing nucleotide triphosphate hydrolases"/>
    <property type="match status" value="1"/>
</dbReference>
<dbReference type="AlphaFoldDB" id="A0A919NPX6"/>